<proteinExistence type="predicted"/>
<dbReference type="EMBL" id="CP028271">
    <property type="protein sequence ID" value="QHM70038.1"/>
    <property type="molecule type" value="Genomic_DNA"/>
</dbReference>
<name>A0A6P1PW55_9GAMM</name>
<dbReference type="Proteomes" id="UP000464053">
    <property type="component" value="Chromosome"/>
</dbReference>
<accession>A0A6P1PW55</accession>
<protein>
    <recommendedName>
        <fullName evidence="3">HEAT repeat domain-containing protein</fullName>
    </recommendedName>
</protein>
<dbReference type="RefSeq" id="WP_160619855.1">
    <property type="nucleotide sequence ID" value="NZ_CP028271.1"/>
</dbReference>
<dbReference type="KEGG" id="mint:C7M51_00298"/>
<keyword evidence="2" id="KW-1185">Reference proteome</keyword>
<dbReference type="OrthoDB" id="9838786at2"/>
<evidence type="ECO:0000313" key="1">
    <source>
        <dbReference type="EMBL" id="QHM70038.1"/>
    </source>
</evidence>
<evidence type="ECO:0000313" key="2">
    <source>
        <dbReference type="Proteomes" id="UP000464053"/>
    </source>
</evidence>
<sequence length="191" mass="22680">MNDFVKLFVEIEDFFNERTRDFIESVQHDGINWTKYELQEDILNQYYYRIRVLFIEYDPDLFSLLCSNDGEYRRVSLKLIKDGLLDLSLSDSFIEKLIDISMAGNDEEKKLARNILFSRGWVLGRENLVNKVIGNFYRGGLDYYLYKDIGEFLYNMKNENLLNKHIDLGMHSQDEDIIEFADELKIKLNGK</sequence>
<evidence type="ECO:0008006" key="3">
    <source>
        <dbReference type="Google" id="ProtNLM"/>
    </source>
</evidence>
<reference evidence="1 2" key="1">
    <citation type="submission" date="2018-03" db="EMBL/GenBank/DDBJ databases">
        <title>Pantoea intestinalis SRCM103226 isolated form the mealworm.</title>
        <authorList>
            <person name="Jeong D.-Y."/>
            <person name="Kim J.W."/>
        </authorList>
    </citation>
    <scope>NUCLEOTIDE SEQUENCE [LARGE SCALE GENOMIC DNA]</scope>
    <source>
        <strain evidence="1 2">SRCM103226</strain>
    </source>
</reference>
<dbReference type="AlphaFoldDB" id="A0A6P1PW55"/>
<organism evidence="1 2">
    <name type="scientific">Mixta intestinalis</name>
    <dbReference type="NCBI Taxonomy" id="1615494"/>
    <lineage>
        <taxon>Bacteria</taxon>
        <taxon>Pseudomonadati</taxon>
        <taxon>Pseudomonadota</taxon>
        <taxon>Gammaproteobacteria</taxon>
        <taxon>Enterobacterales</taxon>
        <taxon>Erwiniaceae</taxon>
        <taxon>Mixta</taxon>
    </lineage>
</organism>
<gene>
    <name evidence="1" type="ORF">C7M51_00298</name>
</gene>